<keyword evidence="4 10" id="KW-0132">Cell division</keyword>
<proteinExistence type="predicted"/>
<reference evidence="10 11" key="1">
    <citation type="journal article" date="2018" name="Environ. Microbiol.">
        <title>Novel energy conservation strategies and behaviour of Pelotomaculum schinkii driving syntrophic propionate catabolism.</title>
        <authorList>
            <person name="Hidalgo-Ahumada C.A.P."/>
            <person name="Nobu M.K."/>
            <person name="Narihiro T."/>
            <person name="Tamaki H."/>
            <person name="Liu W.T."/>
            <person name="Kamagata Y."/>
            <person name="Stams A.J.M."/>
            <person name="Imachi H."/>
            <person name="Sousa D.Z."/>
        </authorList>
    </citation>
    <scope>NUCLEOTIDE SEQUENCE [LARGE SCALE GENOMIC DNA]</scope>
    <source>
        <strain evidence="10 11">HH</strain>
    </source>
</reference>
<dbReference type="GO" id="GO:0000917">
    <property type="term" value="P:division septum assembly"/>
    <property type="evidence" value="ECO:0007669"/>
    <property type="project" value="UniProtKB-KW"/>
</dbReference>
<dbReference type="GO" id="GO:0000921">
    <property type="term" value="P:septin ring assembly"/>
    <property type="evidence" value="ECO:0007669"/>
    <property type="project" value="TreeGrafter"/>
</dbReference>
<dbReference type="GO" id="GO:0005829">
    <property type="term" value="C:cytosol"/>
    <property type="evidence" value="ECO:0007669"/>
    <property type="project" value="TreeGrafter"/>
</dbReference>
<dbReference type="GO" id="GO:0043093">
    <property type="term" value="P:FtsZ-dependent cytokinesis"/>
    <property type="evidence" value="ECO:0007669"/>
    <property type="project" value="TreeGrafter"/>
</dbReference>
<dbReference type="GO" id="GO:0032153">
    <property type="term" value="C:cell division site"/>
    <property type="evidence" value="ECO:0007669"/>
    <property type="project" value="TreeGrafter"/>
</dbReference>
<evidence type="ECO:0000256" key="9">
    <source>
        <dbReference type="ARBA" id="ARBA00033158"/>
    </source>
</evidence>
<dbReference type="Gene3D" id="6.10.250.790">
    <property type="match status" value="1"/>
</dbReference>
<accession>A0A4Y7RAD5</accession>
<evidence type="ECO:0000256" key="4">
    <source>
        <dbReference type="ARBA" id="ARBA00022618"/>
    </source>
</evidence>
<protein>
    <recommendedName>
        <fullName evidence="2">Cell division protein ZapA</fullName>
    </recommendedName>
    <alternativeName>
        <fullName evidence="9">Z ring-associated protein ZapA</fullName>
    </alternativeName>
</protein>
<dbReference type="SUPFAM" id="SSF102829">
    <property type="entry name" value="Cell division protein ZapA-like"/>
    <property type="match status" value="1"/>
</dbReference>
<comment type="caution">
    <text evidence="10">The sequence shown here is derived from an EMBL/GenBank/DDBJ whole genome shotgun (WGS) entry which is preliminary data.</text>
</comment>
<sequence length="92" mass="10522">MAGQESRVEVEIFGEYYTLKGDSSPEELIMLANYVNRKMKALSGRNPRLSRIQTAVLAALNIAEELKRIQEEHDNLVKIIEPPEEHNKKKNS</sequence>
<evidence type="ECO:0000313" key="11">
    <source>
        <dbReference type="Proteomes" id="UP000298324"/>
    </source>
</evidence>
<dbReference type="GO" id="GO:0030428">
    <property type="term" value="C:cell septum"/>
    <property type="evidence" value="ECO:0007669"/>
    <property type="project" value="TreeGrafter"/>
</dbReference>
<evidence type="ECO:0000256" key="1">
    <source>
        <dbReference type="ARBA" id="ARBA00004496"/>
    </source>
</evidence>
<dbReference type="PANTHER" id="PTHR34981:SF1">
    <property type="entry name" value="CELL DIVISION PROTEIN ZAPA"/>
    <property type="match status" value="1"/>
</dbReference>
<dbReference type="RefSeq" id="WP_190258622.1">
    <property type="nucleotide sequence ID" value="NZ_QFGA01000002.1"/>
</dbReference>
<keyword evidence="6" id="KW-0131">Cell cycle</keyword>
<evidence type="ECO:0000313" key="10">
    <source>
        <dbReference type="EMBL" id="TEB05945.1"/>
    </source>
</evidence>
<evidence type="ECO:0000256" key="6">
    <source>
        <dbReference type="ARBA" id="ARBA00023306"/>
    </source>
</evidence>
<evidence type="ECO:0000256" key="5">
    <source>
        <dbReference type="ARBA" id="ARBA00023210"/>
    </source>
</evidence>
<gene>
    <name evidence="10" type="primary">zapA</name>
    <name evidence="10" type="ORF">Psch_02987</name>
</gene>
<organism evidence="10 11">
    <name type="scientific">Pelotomaculum schinkii</name>
    <dbReference type="NCBI Taxonomy" id="78350"/>
    <lineage>
        <taxon>Bacteria</taxon>
        <taxon>Bacillati</taxon>
        <taxon>Bacillota</taxon>
        <taxon>Clostridia</taxon>
        <taxon>Eubacteriales</taxon>
        <taxon>Desulfotomaculaceae</taxon>
        <taxon>Pelotomaculum</taxon>
    </lineage>
</organism>
<dbReference type="EMBL" id="QFGA01000002">
    <property type="protein sequence ID" value="TEB05945.1"/>
    <property type="molecule type" value="Genomic_DNA"/>
</dbReference>
<name>A0A4Y7RAD5_9FIRM</name>
<dbReference type="InterPro" id="IPR053712">
    <property type="entry name" value="Bac_CellDiv_Activator"/>
</dbReference>
<dbReference type="InterPro" id="IPR007838">
    <property type="entry name" value="Cell_div_ZapA-like"/>
</dbReference>
<evidence type="ECO:0000256" key="7">
    <source>
        <dbReference type="ARBA" id="ARBA00024910"/>
    </source>
</evidence>
<evidence type="ECO:0000256" key="3">
    <source>
        <dbReference type="ARBA" id="ARBA00022490"/>
    </source>
</evidence>
<comment type="function">
    <text evidence="7">Activator of cell division through the inhibition of FtsZ GTPase activity, therefore promoting FtsZ assembly into bundles of protofilaments necessary for the formation of the division Z ring. It is recruited early at mid-cell but it is not essential for cell division.</text>
</comment>
<evidence type="ECO:0000256" key="8">
    <source>
        <dbReference type="ARBA" id="ARBA00026068"/>
    </source>
</evidence>
<evidence type="ECO:0000256" key="2">
    <source>
        <dbReference type="ARBA" id="ARBA00015195"/>
    </source>
</evidence>
<keyword evidence="5" id="KW-0717">Septation</keyword>
<keyword evidence="3" id="KW-0963">Cytoplasm</keyword>
<comment type="subunit">
    <text evidence="8">Homodimer. Interacts with FtsZ.</text>
</comment>
<comment type="subcellular location">
    <subcellularLocation>
        <location evidence="1">Cytoplasm</location>
    </subcellularLocation>
</comment>
<dbReference type="PANTHER" id="PTHR34981">
    <property type="entry name" value="CELL DIVISION PROTEIN ZAPA"/>
    <property type="match status" value="1"/>
</dbReference>
<dbReference type="Pfam" id="PF05164">
    <property type="entry name" value="ZapA"/>
    <property type="match status" value="1"/>
</dbReference>
<dbReference type="InterPro" id="IPR036192">
    <property type="entry name" value="Cell_div_ZapA-like_sf"/>
</dbReference>
<dbReference type="AlphaFoldDB" id="A0A4Y7RAD5"/>
<keyword evidence="11" id="KW-1185">Reference proteome</keyword>
<dbReference type="Proteomes" id="UP000298324">
    <property type="component" value="Unassembled WGS sequence"/>
</dbReference>